<feature type="region of interest" description="Disordered" evidence="1">
    <location>
        <begin position="172"/>
        <end position="208"/>
    </location>
</feature>
<evidence type="ECO:0000313" key="4">
    <source>
        <dbReference type="Proteomes" id="UP001279734"/>
    </source>
</evidence>
<feature type="region of interest" description="Disordered" evidence="1">
    <location>
        <begin position="20"/>
        <end position="89"/>
    </location>
</feature>
<gene>
    <name evidence="3" type="ORF">Nepgr_016824</name>
</gene>
<dbReference type="InterPro" id="IPR008889">
    <property type="entry name" value="VQ"/>
</dbReference>
<proteinExistence type="predicted"/>
<feature type="compositionally biased region" description="Polar residues" evidence="1">
    <location>
        <begin position="38"/>
        <end position="47"/>
    </location>
</feature>
<name>A0AAD3XRY3_NEPGR</name>
<dbReference type="EMBL" id="BSYO01000014">
    <property type="protein sequence ID" value="GMH14983.1"/>
    <property type="molecule type" value="Genomic_DNA"/>
</dbReference>
<feature type="region of interest" description="Disordered" evidence="1">
    <location>
        <begin position="108"/>
        <end position="137"/>
    </location>
</feature>
<organism evidence="3 4">
    <name type="scientific">Nepenthes gracilis</name>
    <name type="common">Slender pitcher plant</name>
    <dbReference type="NCBI Taxonomy" id="150966"/>
    <lineage>
        <taxon>Eukaryota</taxon>
        <taxon>Viridiplantae</taxon>
        <taxon>Streptophyta</taxon>
        <taxon>Embryophyta</taxon>
        <taxon>Tracheophyta</taxon>
        <taxon>Spermatophyta</taxon>
        <taxon>Magnoliopsida</taxon>
        <taxon>eudicotyledons</taxon>
        <taxon>Gunneridae</taxon>
        <taxon>Pentapetalae</taxon>
        <taxon>Caryophyllales</taxon>
        <taxon>Nepenthaceae</taxon>
        <taxon>Nepenthes</taxon>
    </lineage>
</organism>
<dbReference type="PANTHER" id="PTHR33179">
    <property type="entry name" value="VQ MOTIF-CONTAINING PROTEIN"/>
    <property type="match status" value="1"/>
</dbReference>
<accession>A0AAD3XRY3</accession>
<reference evidence="3" key="1">
    <citation type="submission" date="2023-05" db="EMBL/GenBank/DDBJ databases">
        <title>Nepenthes gracilis genome sequencing.</title>
        <authorList>
            <person name="Fukushima K."/>
        </authorList>
    </citation>
    <scope>NUCLEOTIDE SEQUENCE</scope>
    <source>
        <strain evidence="3">SING2019-196</strain>
    </source>
</reference>
<evidence type="ECO:0000313" key="3">
    <source>
        <dbReference type="EMBL" id="GMH14983.1"/>
    </source>
</evidence>
<evidence type="ECO:0000259" key="2">
    <source>
        <dbReference type="Pfam" id="PF05678"/>
    </source>
</evidence>
<feature type="compositionally biased region" description="Basic and acidic residues" evidence="1">
    <location>
        <begin position="174"/>
        <end position="185"/>
    </location>
</feature>
<feature type="compositionally biased region" description="Polar residues" evidence="1">
    <location>
        <begin position="191"/>
        <end position="202"/>
    </location>
</feature>
<keyword evidence="4" id="KW-1185">Reference proteome</keyword>
<feature type="domain" description="VQ" evidence="2">
    <location>
        <begin position="86"/>
        <end position="111"/>
    </location>
</feature>
<dbReference type="Pfam" id="PF05678">
    <property type="entry name" value="VQ"/>
    <property type="match status" value="1"/>
</dbReference>
<dbReference type="Proteomes" id="UP001279734">
    <property type="component" value="Unassembled WGS sequence"/>
</dbReference>
<sequence>MTSPTDWFHIYQTDVAGQGSTASFSGGQGSDATFPPATISSPTTLSHLQAEGGGASPGSVTSPHLTPEGGRVSKPIRRRSRASRRTPTTLLNTDAANFRAMVQQFTGSPTASFSSSVPNIRGPNFSTGSGTRIQNHLSSLGSGYQIDFHQGQQFPRQPQPQQQRPSDQFVLSRNYRDAPDDHEAFLHLPGVSTSSSSENKANNEGFRF</sequence>
<dbReference type="InterPro" id="IPR039609">
    <property type="entry name" value="VQ_15/22"/>
</dbReference>
<protein>
    <recommendedName>
        <fullName evidence="2">VQ domain-containing protein</fullName>
    </recommendedName>
</protein>
<evidence type="ECO:0000256" key="1">
    <source>
        <dbReference type="SAM" id="MobiDB-lite"/>
    </source>
</evidence>
<dbReference type="AlphaFoldDB" id="A0AAD3XRY3"/>
<feature type="compositionally biased region" description="Basic residues" evidence="1">
    <location>
        <begin position="74"/>
        <end position="84"/>
    </location>
</feature>
<comment type="caution">
    <text evidence="3">The sequence shown here is derived from an EMBL/GenBank/DDBJ whole genome shotgun (WGS) entry which is preliminary data.</text>
</comment>
<dbReference type="PANTHER" id="PTHR33179:SF29">
    <property type="entry name" value="OS06G0666400 PROTEIN"/>
    <property type="match status" value="1"/>
</dbReference>